<protein>
    <recommendedName>
        <fullName evidence="1">DUF7918 domain-containing protein</fullName>
    </recommendedName>
</protein>
<accession>A0ABR2I7E3</accession>
<sequence>MAVLNGLPGIGVVVRANGSLANEYPAPNPNPPRFAFRKCTSIYILSSDDVKFSVGLAVDELYDFSLDEDYQLRFRVTVDGDRLEAECMISKDQVAAGYGRAYRSLDKTTPSYDVRSGTSFVQKFRFPIIARGE</sequence>
<dbReference type="Pfam" id="PF25534">
    <property type="entry name" value="DUF7918"/>
    <property type="match status" value="1"/>
</dbReference>
<keyword evidence="3" id="KW-1185">Reference proteome</keyword>
<evidence type="ECO:0000313" key="3">
    <source>
        <dbReference type="Proteomes" id="UP001390339"/>
    </source>
</evidence>
<feature type="domain" description="DUF7918" evidence="1">
    <location>
        <begin position="9"/>
        <end position="126"/>
    </location>
</feature>
<evidence type="ECO:0000313" key="2">
    <source>
        <dbReference type="EMBL" id="KAK8857330.1"/>
    </source>
</evidence>
<proteinExistence type="predicted"/>
<reference evidence="2 3" key="1">
    <citation type="journal article" date="2024" name="IMA Fungus">
        <title>Apiospora arundinis, a panoply of carbohydrate-active enzymes and secondary metabolites.</title>
        <authorList>
            <person name="Sorensen T."/>
            <person name="Petersen C."/>
            <person name="Muurmann A.T."/>
            <person name="Christiansen J.V."/>
            <person name="Brundto M.L."/>
            <person name="Overgaard C.K."/>
            <person name="Boysen A.T."/>
            <person name="Wollenberg R.D."/>
            <person name="Larsen T.O."/>
            <person name="Sorensen J.L."/>
            <person name="Nielsen K.L."/>
            <person name="Sondergaard T.E."/>
        </authorList>
    </citation>
    <scope>NUCLEOTIDE SEQUENCE [LARGE SCALE GENOMIC DNA]</scope>
    <source>
        <strain evidence="2 3">AAU 773</strain>
    </source>
</reference>
<dbReference type="EMBL" id="JAPCWZ010000007">
    <property type="protein sequence ID" value="KAK8857330.1"/>
    <property type="molecule type" value="Genomic_DNA"/>
</dbReference>
<dbReference type="InterPro" id="IPR057678">
    <property type="entry name" value="DUF7918"/>
</dbReference>
<name>A0ABR2I7E3_9PEZI</name>
<organism evidence="2 3">
    <name type="scientific">Apiospora arundinis</name>
    <dbReference type="NCBI Taxonomy" id="335852"/>
    <lineage>
        <taxon>Eukaryota</taxon>
        <taxon>Fungi</taxon>
        <taxon>Dikarya</taxon>
        <taxon>Ascomycota</taxon>
        <taxon>Pezizomycotina</taxon>
        <taxon>Sordariomycetes</taxon>
        <taxon>Xylariomycetidae</taxon>
        <taxon>Amphisphaeriales</taxon>
        <taxon>Apiosporaceae</taxon>
        <taxon>Apiospora</taxon>
    </lineage>
</organism>
<dbReference type="Proteomes" id="UP001390339">
    <property type="component" value="Unassembled WGS sequence"/>
</dbReference>
<gene>
    <name evidence="2" type="ORF">PGQ11_013242</name>
</gene>
<comment type="caution">
    <text evidence="2">The sequence shown here is derived from an EMBL/GenBank/DDBJ whole genome shotgun (WGS) entry which is preliminary data.</text>
</comment>
<evidence type="ECO:0000259" key="1">
    <source>
        <dbReference type="Pfam" id="PF25534"/>
    </source>
</evidence>